<organism evidence="4 5">
    <name type="scientific">Butyrivibrio proteoclasticus (strain ATCC 51982 / DSM 14932 / B316)</name>
    <name type="common">Clostridium proteoclasticum</name>
    <dbReference type="NCBI Taxonomy" id="515622"/>
    <lineage>
        <taxon>Bacteria</taxon>
        <taxon>Bacillati</taxon>
        <taxon>Bacillota</taxon>
        <taxon>Clostridia</taxon>
        <taxon>Lachnospirales</taxon>
        <taxon>Lachnospiraceae</taxon>
        <taxon>Butyrivibrio</taxon>
    </lineage>
</organism>
<keyword evidence="1" id="KW-0328">Glycosyltransferase</keyword>
<dbReference type="PANTHER" id="PTHR22916:SF51">
    <property type="entry name" value="GLYCOSYLTRANSFERASE EPSH-RELATED"/>
    <property type="match status" value="1"/>
</dbReference>
<keyword evidence="2 4" id="KW-0808">Transferase</keyword>
<dbReference type="AlphaFoldDB" id="E0RX87"/>
<name>E0RX87_BUTPB</name>
<dbReference type="STRING" id="515622.bpr_I2565"/>
<gene>
    <name evidence="4" type="ordered locus">bpr_I2565</name>
</gene>
<feature type="domain" description="Glycosyltransferase 2-like" evidence="3">
    <location>
        <begin position="9"/>
        <end position="175"/>
    </location>
</feature>
<dbReference type="InterPro" id="IPR029044">
    <property type="entry name" value="Nucleotide-diphossugar_trans"/>
</dbReference>
<dbReference type="HOGENOM" id="CLU_025996_25_1_9"/>
<evidence type="ECO:0000313" key="5">
    <source>
        <dbReference type="Proteomes" id="UP000001299"/>
    </source>
</evidence>
<keyword evidence="5" id="KW-1185">Reference proteome</keyword>
<dbReference type="GO" id="GO:0016757">
    <property type="term" value="F:glycosyltransferase activity"/>
    <property type="evidence" value="ECO:0007669"/>
    <property type="project" value="UniProtKB-KW"/>
</dbReference>
<dbReference type="Gene3D" id="3.90.550.10">
    <property type="entry name" value="Spore Coat Polysaccharide Biosynthesis Protein SpsA, Chain A"/>
    <property type="match status" value="1"/>
</dbReference>
<dbReference type="RefSeq" id="WP_013281951.1">
    <property type="nucleotide sequence ID" value="NC_014387.1"/>
</dbReference>
<dbReference type="SUPFAM" id="SSF53448">
    <property type="entry name" value="Nucleotide-diphospho-sugar transferases"/>
    <property type="match status" value="1"/>
</dbReference>
<evidence type="ECO:0000256" key="2">
    <source>
        <dbReference type="ARBA" id="ARBA00022679"/>
    </source>
</evidence>
<dbReference type="PANTHER" id="PTHR22916">
    <property type="entry name" value="GLYCOSYLTRANSFERASE"/>
    <property type="match status" value="1"/>
</dbReference>
<dbReference type="EMBL" id="CP001810">
    <property type="protein sequence ID" value="ADL35298.1"/>
    <property type="molecule type" value="Genomic_DNA"/>
</dbReference>
<dbReference type="eggNOG" id="COG1215">
    <property type="taxonomic scope" value="Bacteria"/>
</dbReference>
<evidence type="ECO:0000313" key="4">
    <source>
        <dbReference type="EMBL" id="ADL35298.1"/>
    </source>
</evidence>
<protein>
    <submittedName>
        <fullName evidence="4">Glycosyl transferase GT2 family</fullName>
    </submittedName>
</protein>
<dbReference type="KEGG" id="bpb:bpr_I2565"/>
<proteinExistence type="predicted"/>
<sequence length="336" mass="38141">MPEFDKKISVIIPAYNIEDLLGRCVESVVYQDYPKNLLEIIVVDDGSTDATGKVADELAARFENVTAIHKENGGSSSARNVGIRHASGEYIGFVDSDDYIDSRMYSALMSAAIEYDADMIQISRDEISEDGTKRADVVIPPQEVTVIEPSEHFRTLLMHTGDASYCTKLVKKSLFTDDMLFPEGELNEDFFLMIHMLGMVNKVVILPWQYYHVFYRLGSNSRRKVEDKDYFPSVFTDIVRNADVVLELVKKDFPELESVAKRFGAVQRLDYLLHIPVSKMTKDNEFYMNVVRNIRGNLGEILGNSYLTGKQKAYLMILAPAPRFVRKLHALIRGLN</sequence>
<evidence type="ECO:0000259" key="3">
    <source>
        <dbReference type="Pfam" id="PF00535"/>
    </source>
</evidence>
<dbReference type="InterPro" id="IPR001173">
    <property type="entry name" value="Glyco_trans_2-like"/>
</dbReference>
<evidence type="ECO:0000256" key="1">
    <source>
        <dbReference type="ARBA" id="ARBA00022676"/>
    </source>
</evidence>
<dbReference type="CDD" id="cd00761">
    <property type="entry name" value="Glyco_tranf_GTA_type"/>
    <property type="match status" value="1"/>
</dbReference>
<dbReference type="CAZy" id="GT2">
    <property type="family name" value="Glycosyltransferase Family 2"/>
</dbReference>
<reference evidence="4 5" key="1">
    <citation type="journal article" date="2010" name="PLoS ONE">
        <title>The glycobiome of the rumen bacterium Butyrivibrio proteoclasticus B316(T) highlights adaptation to a polysaccharide-rich environment.</title>
        <authorList>
            <person name="Kelly W.J."/>
            <person name="Leahy S.C."/>
            <person name="Altermann E."/>
            <person name="Yeoman C.J."/>
            <person name="Dunne J.C."/>
            <person name="Kong Z."/>
            <person name="Pacheco D.M."/>
            <person name="Li D."/>
            <person name="Noel S.J."/>
            <person name="Moon C.D."/>
            <person name="Cookson A.L."/>
            <person name="Attwood G.T."/>
        </authorList>
    </citation>
    <scope>NUCLEOTIDE SEQUENCE [LARGE SCALE GENOMIC DNA]</scope>
    <source>
        <strain evidence="5">ATCC 51982 / DSM 14932 / B316</strain>
    </source>
</reference>
<dbReference type="Pfam" id="PF00535">
    <property type="entry name" value="Glycos_transf_2"/>
    <property type="match status" value="1"/>
</dbReference>
<dbReference type="Proteomes" id="UP000001299">
    <property type="component" value="Chromosome 1"/>
</dbReference>
<accession>E0RX87</accession>